<evidence type="ECO:0000313" key="2">
    <source>
        <dbReference type="Proteomes" id="UP000823619"/>
    </source>
</evidence>
<dbReference type="EMBL" id="JADIMO010000018">
    <property type="protein sequence ID" value="MBO8444349.1"/>
    <property type="molecule type" value="Genomic_DNA"/>
</dbReference>
<reference evidence="1" key="2">
    <citation type="journal article" date="2021" name="PeerJ">
        <title>Extensive microbial diversity within the chicken gut microbiome revealed by metagenomics and culture.</title>
        <authorList>
            <person name="Gilroy R."/>
            <person name="Ravi A."/>
            <person name="Getino M."/>
            <person name="Pursley I."/>
            <person name="Horton D.L."/>
            <person name="Alikhan N.F."/>
            <person name="Baker D."/>
            <person name="Gharbi K."/>
            <person name="Hall N."/>
            <person name="Watson M."/>
            <person name="Adriaenssens E.M."/>
            <person name="Foster-Nyarko E."/>
            <person name="Jarju S."/>
            <person name="Secka A."/>
            <person name="Antonio M."/>
            <person name="Oren A."/>
            <person name="Chaudhuri R.R."/>
            <person name="La Ragione R."/>
            <person name="Hildebrand F."/>
            <person name="Pallen M.J."/>
        </authorList>
    </citation>
    <scope>NUCLEOTIDE SEQUENCE</scope>
    <source>
        <strain evidence="1">D5-748</strain>
    </source>
</reference>
<evidence type="ECO:0000313" key="1">
    <source>
        <dbReference type="EMBL" id="MBO8444349.1"/>
    </source>
</evidence>
<dbReference type="AlphaFoldDB" id="A0A9D9EAU9"/>
<name>A0A9D9EAU9_9BACT</name>
<organism evidence="1 2">
    <name type="scientific">Candidatus Cryptobacteroides merdavium</name>
    <dbReference type="NCBI Taxonomy" id="2840769"/>
    <lineage>
        <taxon>Bacteria</taxon>
        <taxon>Pseudomonadati</taxon>
        <taxon>Bacteroidota</taxon>
        <taxon>Bacteroidia</taxon>
        <taxon>Bacteroidales</taxon>
        <taxon>Candidatus Cryptobacteroides</taxon>
    </lineage>
</organism>
<accession>A0A9D9EAU9</accession>
<protein>
    <submittedName>
        <fullName evidence="1">Uncharacterized protein</fullName>
    </submittedName>
</protein>
<proteinExistence type="predicted"/>
<reference evidence="1" key="1">
    <citation type="submission" date="2020-10" db="EMBL/GenBank/DDBJ databases">
        <authorList>
            <person name="Gilroy R."/>
        </authorList>
    </citation>
    <scope>NUCLEOTIDE SEQUENCE</scope>
    <source>
        <strain evidence="1">D5-748</strain>
    </source>
</reference>
<comment type="caution">
    <text evidence="1">The sequence shown here is derived from an EMBL/GenBank/DDBJ whole genome shotgun (WGS) entry which is preliminary data.</text>
</comment>
<sequence length="128" mass="14161">MHRISHHITFCLLTAVILGGLAAHLAYGEKICGSIADREDEVPMFICRTAVSTFIPVQEENMELTSTVMIFTGMPQNAQRTPDIQGIWQHLSAVSGTKNPSNRHCPDISDSCPRMADYFVFALGRILV</sequence>
<dbReference type="Proteomes" id="UP000823619">
    <property type="component" value="Unassembled WGS sequence"/>
</dbReference>
<gene>
    <name evidence="1" type="ORF">IAC23_01455</name>
</gene>